<reference evidence="2" key="1">
    <citation type="submission" date="2020-05" db="EMBL/GenBank/DDBJ databases">
        <title>Mycena genomes resolve the evolution of fungal bioluminescence.</title>
        <authorList>
            <person name="Tsai I.J."/>
        </authorList>
    </citation>
    <scope>NUCLEOTIDE SEQUENCE</scope>
    <source>
        <strain evidence="2">CCC161011</strain>
    </source>
</reference>
<gene>
    <name evidence="2" type="ORF">MVEN_01404200</name>
</gene>
<keyword evidence="3" id="KW-1185">Reference proteome</keyword>
<protein>
    <recommendedName>
        <fullName evidence="4">Fungal N-terminal domain-containing protein</fullName>
    </recommendedName>
</protein>
<sequence>MAETLGTLTALLTLIDTALTAHNYVKDFHHALEEKQRILDEMKCLKDLLVHLEDHIKHNQSTTSGAGMNHHLASFKSEISPFTEELQSSNGLSKRLKWTLWGKKEADKSLATLERFKTLLNAWLSLENLNKQNILSQSVADAASVQQQHQTALLQSVDSLRLQHQQDHIAVANSMGILAHVQKEQQNDDLRKKIIEWESLVPGKLFLYLWLWTISMLKLRMRMLE</sequence>
<dbReference type="AlphaFoldDB" id="A0A8H6XX92"/>
<proteinExistence type="predicted"/>
<organism evidence="2 3">
    <name type="scientific">Mycena venus</name>
    <dbReference type="NCBI Taxonomy" id="2733690"/>
    <lineage>
        <taxon>Eukaryota</taxon>
        <taxon>Fungi</taxon>
        <taxon>Dikarya</taxon>
        <taxon>Basidiomycota</taxon>
        <taxon>Agaricomycotina</taxon>
        <taxon>Agaricomycetes</taxon>
        <taxon>Agaricomycetidae</taxon>
        <taxon>Agaricales</taxon>
        <taxon>Marasmiineae</taxon>
        <taxon>Mycenaceae</taxon>
        <taxon>Mycena</taxon>
    </lineage>
</organism>
<dbReference type="Proteomes" id="UP000620124">
    <property type="component" value="Unassembled WGS sequence"/>
</dbReference>
<evidence type="ECO:0000256" key="1">
    <source>
        <dbReference type="SAM" id="SignalP"/>
    </source>
</evidence>
<name>A0A8H6XX92_9AGAR</name>
<comment type="caution">
    <text evidence="2">The sequence shown here is derived from an EMBL/GenBank/DDBJ whole genome shotgun (WGS) entry which is preliminary data.</text>
</comment>
<evidence type="ECO:0000313" key="3">
    <source>
        <dbReference type="Proteomes" id="UP000620124"/>
    </source>
</evidence>
<dbReference type="OrthoDB" id="2919029at2759"/>
<accession>A0A8H6XX92</accession>
<dbReference type="EMBL" id="JACAZI010000011">
    <property type="protein sequence ID" value="KAF7348842.1"/>
    <property type="molecule type" value="Genomic_DNA"/>
</dbReference>
<evidence type="ECO:0000313" key="2">
    <source>
        <dbReference type="EMBL" id="KAF7348842.1"/>
    </source>
</evidence>
<evidence type="ECO:0008006" key="4">
    <source>
        <dbReference type="Google" id="ProtNLM"/>
    </source>
</evidence>
<feature type="signal peptide" evidence="1">
    <location>
        <begin position="1"/>
        <end position="20"/>
    </location>
</feature>
<feature type="chain" id="PRO_5034637330" description="Fungal N-terminal domain-containing protein" evidence="1">
    <location>
        <begin position="21"/>
        <end position="225"/>
    </location>
</feature>
<keyword evidence="1" id="KW-0732">Signal</keyword>